<feature type="transmembrane region" description="Helical" evidence="3">
    <location>
        <begin position="1094"/>
        <end position="1115"/>
    </location>
</feature>
<dbReference type="NCBIfam" id="TIGR01643">
    <property type="entry name" value="YD_repeat_2x"/>
    <property type="match status" value="1"/>
</dbReference>
<dbReference type="Pfam" id="PF25023">
    <property type="entry name" value="TEN_YD-shell"/>
    <property type="match status" value="1"/>
</dbReference>
<dbReference type="OrthoDB" id="6151499at2759"/>
<dbReference type="InterPro" id="IPR006530">
    <property type="entry name" value="YD"/>
</dbReference>
<name>A0A8S3QB19_MYTED</name>
<dbReference type="EMBL" id="CAJPWZ010000369">
    <property type="protein sequence ID" value="CAG2191759.1"/>
    <property type="molecule type" value="Genomic_DNA"/>
</dbReference>
<dbReference type="Gene3D" id="3.90.930.1">
    <property type="match status" value="1"/>
</dbReference>
<reference evidence="5" key="1">
    <citation type="submission" date="2021-03" db="EMBL/GenBank/DDBJ databases">
        <authorList>
            <person name="Bekaert M."/>
        </authorList>
    </citation>
    <scope>NUCLEOTIDE SEQUENCE</scope>
</reference>
<dbReference type="Proteomes" id="UP000683360">
    <property type="component" value="Unassembled WGS sequence"/>
</dbReference>
<dbReference type="PROSITE" id="PS00022">
    <property type="entry name" value="EGF_1"/>
    <property type="match status" value="1"/>
</dbReference>
<keyword evidence="6" id="KW-1185">Reference proteome</keyword>
<dbReference type="PANTHER" id="PTHR32305">
    <property type="match status" value="1"/>
</dbReference>
<dbReference type="Gene3D" id="2.180.10.10">
    <property type="entry name" value="RHS repeat-associated core"/>
    <property type="match status" value="2"/>
</dbReference>
<keyword evidence="3" id="KW-0472">Membrane</keyword>
<proteinExistence type="predicted"/>
<dbReference type="InterPro" id="IPR000742">
    <property type="entry name" value="EGF"/>
</dbReference>
<feature type="disulfide bond" evidence="2">
    <location>
        <begin position="813"/>
        <end position="822"/>
    </location>
</feature>
<keyword evidence="1" id="KW-0677">Repeat</keyword>
<evidence type="ECO:0000256" key="3">
    <source>
        <dbReference type="SAM" id="Phobius"/>
    </source>
</evidence>
<dbReference type="PROSITE" id="PS50026">
    <property type="entry name" value="EGF_3"/>
    <property type="match status" value="1"/>
</dbReference>
<dbReference type="PANTHER" id="PTHR32305:SF15">
    <property type="entry name" value="PROTEIN RHSA-RELATED"/>
    <property type="match status" value="1"/>
</dbReference>
<comment type="caution">
    <text evidence="2">Lacks conserved residue(s) required for the propagation of feature annotation.</text>
</comment>
<dbReference type="PROSITE" id="PS01186">
    <property type="entry name" value="EGF_2"/>
    <property type="match status" value="1"/>
</dbReference>
<keyword evidence="2" id="KW-1015">Disulfide bond</keyword>
<evidence type="ECO:0000313" key="5">
    <source>
        <dbReference type="EMBL" id="CAG2191759.1"/>
    </source>
</evidence>
<protein>
    <recommendedName>
        <fullName evidence="4">EGF-like domain-containing protein</fullName>
    </recommendedName>
</protein>
<evidence type="ECO:0000256" key="2">
    <source>
        <dbReference type="PROSITE-ProRule" id="PRU00076"/>
    </source>
</evidence>
<dbReference type="AlphaFoldDB" id="A0A8S3QB19"/>
<feature type="domain" description="EGF-like" evidence="4">
    <location>
        <begin position="789"/>
        <end position="823"/>
    </location>
</feature>
<accession>A0A8S3QB19</accession>
<evidence type="ECO:0000256" key="1">
    <source>
        <dbReference type="ARBA" id="ARBA00022737"/>
    </source>
</evidence>
<keyword evidence="2" id="KW-0245">EGF-like domain</keyword>
<dbReference type="Gene3D" id="2.60.120.260">
    <property type="entry name" value="Galactose-binding domain-like"/>
    <property type="match status" value="1"/>
</dbReference>
<dbReference type="InterPro" id="IPR050708">
    <property type="entry name" value="T6SS_VgrG/RHS"/>
</dbReference>
<dbReference type="InterPro" id="IPR056823">
    <property type="entry name" value="TEN-like_YD-shell"/>
</dbReference>
<keyword evidence="3" id="KW-1133">Transmembrane helix</keyword>
<organism evidence="5 6">
    <name type="scientific">Mytilus edulis</name>
    <name type="common">Blue mussel</name>
    <dbReference type="NCBI Taxonomy" id="6550"/>
    <lineage>
        <taxon>Eukaryota</taxon>
        <taxon>Metazoa</taxon>
        <taxon>Spiralia</taxon>
        <taxon>Lophotrochozoa</taxon>
        <taxon>Mollusca</taxon>
        <taxon>Bivalvia</taxon>
        <taxon>Autobranchia</taxon>
        <taxon>Pteriomorphia</taxon>
        <taxon>Mytilida</taxon>
        <taxon>Mytiloidea</taxon>
        <taxon>Mytilidae</taxon>
        <taxon>Mytilinae</taxon>
        <taxon>Mytilus</taxon>
    </lineage>
</organism>
<evidence type="ECO:0000259" key="4">
    <source>
        <dbReference type="PROSITE" id="PS50026"/>
    </source>
</evidence>
<keyword evidence="3" id="KW-0812">Transmembrane</keyword>
<gene>
    <name evidence="5" type="ORF">MEDL_6923</name>
</gene>
<evidence type="ECO:0000313" key="6">
    <source>
        <dbReference type="Proteomes" id="UP000683360"/>
    </source>
</evidence>
<sequence>MENDWLISSDVNGKITKYEYNSDNSIKRIKHPSGSIEEFEYYPQGWLKSSKLIKKNTEMAYKVYEFMGEATVTTLTHPNNVTLTSTYDENGEITLRKRLGFSTEKIQHTEHAKIISQGDSIISKNIYDKRTNSVVCEDANGDYLNVSYNDHGRVTVLKDSDNNVYSVTYNTDGKIQTVLYPDNTTEKYDYNRNERTFKSRSDQTIRSEIDDYGNVVVKDFGNDRVNSFSYDEQHRLKEAKMEIGTTSIGYSNNGLPEYVKFQYFEKDIYVNYSLNENFQKSRMKLSLEGYDVSYEYNSRNLLTRVINAYDNTSLLKVEYNEKMQLKKKILGNGAETVYTYFVGTDLLKGVYNYLPNGNLSSKFEYSYDPRQRRISLKTMDGNWKFRYDPSGQLTYVKHPDGTVKTFQYDKRKNRKVLNENNVRKEYTVNALNQYTKYGSDQKFKHDKNGNLISKDGQTKEDFTFNIENQLVQFRTQDDECTLEYDGLKNLVRKVCGNERTDYVVDAFGRFGQDILAEVTHKGESTDTQLYFHGGDQLGLIAMKMRMDITIINLIRWGAAGAFVGGMVGGGIAGMIGGKVAGYIGGKLGTVAAAVIEKAAPIVAAEIAKVVGDSVIGDKPFSWKGVGKDLASGLASSFWPSKVGAGKLRQAADVLDVGSIASKLGISIGQSSCSDVLDKLKDKTIRWIRSHDPNDIIGPVGYGAARFIQMDSTMSLAPSDPRKGFLPPNNGTSGQGYVTFSVKPKTDIDDTPPDINCSVVQEMLSSEILAVSVSYHDIGSGYQSADVLLISGDCNDKNNCSGKGNCTSNNNCICDFGFYGDDCSKDSSPLEPPILDARDAKGFEDSDIALYLSAKVTNDVDNSESLEVSVTVPDNFNLSSGQEIDTGSFVLSSTDILNTIEVFGTNMMEIDSFNITIVAIVIENGTSLQKSYLETVTVETCSGKALEPPIIHVENSIGDEDSPIPFYVSAEASNNTEVQIHRIYIFLSQYPVNSSFSRGILVDDLWKLEEFEFGQMFYIPPEDYSGTFDLHISAYIFSEEENSTTEASSKVQVNPVIDGMNITLSVGCYQENKPIIELNITTYLLDKDNSESASFYVTVPTGFILIPGVNIFGNFIKLTSLTSRT</sequence>
<comment type="caution">
    <text evidence="5">The sequence shown here is derived from an EMBL/GenBank/DDBJ whole genome shotgun (WGS) entry which is preliminary data.</text>
</comment>